<organism evidence="3 4">
    <name type="scientific">Streptomyces ovatisporus</name>
    <dbReference type="NCBI Taxonomy" id="1128682"/>
    <lineage>
        <taxon>Bacteria</taxon>
        <taxon>Bacillati</taxon>
        <taxon>Actinomycetota</taxon>
        <taxon>Actinomycetes</taxon>
        <taxon>Kitasatosporales</taxon>
        <taxon>Streptomycetaceae</taxon>
        <taxon>Streptomyces</taxon>
    </lineage>
</organism>
<proteinExistence type="predicted"/>
<accession>A0ABV9A2Y7</accession>
<dbReference type="SUPFAM" id="SSF47090">
    <property type="entry name" value="PGBD-like"/>
    <property type="match status" value="1"/>
</dbReference>
<feature type="compositionally biased region" description="Basic and acidic residues" evidence="1">
    <location>
        <begin position="211"/>
        <end position="225"/>
    </location>
</feature>
<dbReference type="Gene3D" id="1.10.101.10">
    <property type="entry name" value="PGBD-like superfamily/PGBD"/>
    <property type="match status" value="1"/>
</dbReference>
<evidence type="ECO:0000259" key="2">
    <source>
        <dbReference type="Pfam" id="PF01471"/>
    </source>
</evidence>
<dbReference type="EMBL" id="JBHSFH010000003">
    <property type="protein sequence ID" value="MFC4493070.1"/>
    <property type="molecule type" value="Genomic_DNA"/>
</dbReference>
<dbReference type="RefSeq" id="WP_386441706.1">
    <property type="nucleotide sequence ID" value="NZ_JBHSFH010000003.1"/>
</dbReference>
<feature type="compositionally biased region" description="Basic and acidic residues" evidence="1">
    <location>
        <begin position="163"/>
        <end position="175"/>
    </location>
</feature>
<gene>
    <name evidence="3" type="ORF">ACFPA8_02830</name>
</gene>
<feature type="compositionally biased region" description="Basic and acidic residues" evidence="1">
    <location>
        <begin position="277"/>
        <end position="289"/>
    </location>
</feature>
<evidence type="ECO:0000313" key="4">
    <source>
        <dbReference type="Proteomes" id="UP001595997"/>
    </source>
</evidence>
<sequence length="346" mass="35922">MTAHRCCPGCGAELTADGGTSCGCVGPFTAEHVDPMHIRPYVDLPEPFDPGPSTPDLEPFARCGTGETAELPALLPSGQHAEHPAEHEEHPGRDGAHEPSVSLRAGTGRRRAGRGGNRRGAPRVGDAPRRRRPGAVAMAAAGVVAALGAGLLTTQAFTDGDSGDDRSLSEKDRALPDVPSGGPTEAPSGSEKQKRDDKPSAAPSRTGNDPSRADRGGDDHTDREAVPTAAPSSEPGGSGSSNGDGEGNGDGGPGRFPNHPPRPPQESTQPGGPTLRPGDRGDEVSELQRRLKQAGTLDQEVPEDGVYSADVQRAVARYQVRNSVRGDRFGEYGPNTRRALESQTTG</sequence>
<dbReference type="InterPro" id="IPR002477">
    <property type="entry name" value="Peptidoglycan-bd-like"/>
</dbReference>
<evidence type="ECO:0000256" key="1">
    <source>
        <dbReference type="SAM" id="MobiDB-lite"/>
    </source>
</evidence>
<name>A0ABV9A2Y7_9ACTN</name>
<dbReference type="InterPro" id="IPR036366">
    <property type="entry name" value="PGBDSf"/>
</dbReference>
<dbReference type="Pfam" id="PF01471">
    <property type="entry name" value="PG_binding_1"/>
    <property type="match status" value="1"/>
</dbReference>
<comment type="caution">
    <text evidence="3">The sequence shown here is derived from an EMBL/GenBank/DDBJ whole genome shotgun (WGS) entry which is preliminary data.</text>
</comment>
<feature type="region of interest" description="Disordered" evidence="1">
    <location>
        <begin position="155"/>
        <end position="305"/>
    </location>
</feature>
<evidence type="ECO:0000313" key="3">
    <source>
        <dbReference type="EMBL" id="MFC4493070.1"/>
    </source>
</evidence>
<keyword evidence="4" id="KW-1185">Reference proteome</keyword>
<feature type="compositionally biased region" description="Basic and acidic residues" evidence="1">
    <location>
        <begin position="80"/>
        <end position="97"/>
    </location>
</feature>
<feature type="domain" description="Peptidoglycan binding-like" evidence="2">
    <location>
        <begin position="280"/>
        <end position="340"/>
    </location>
</feature>
<protein>
    <submittedName>
        <fullName evidence="3">Peptidoglycan-binding protein</fullName>
    </submittedName>
</protein>
<dbReference type="InterPro" id="IPR036365">
    <property type="entry name" value="PGBD-like_sf"/>
</dbReference>
<feature type="compositionally biased region" description="Gly residues" evidence="1">
    <location>
        <begin position="236"/>
        <end position="254"/>
    </location>
</feature>
<feature type="region of interest" description="Disordered" evidence="1">
    <location>
        <begin position="326"/>
        <end position="346"/>
    </location>
</feature>
<feature type="compositionally biased region" description="Basic residues" evidence="1">
    <location>
        <begin position="107"/>
        <end position="121"/>
    </location>
</feature>
<reference evidence="4" key="1">
    <citation type="journal article" date="2019" name="Int. J. Syst. Evol. Microbiol.">
        <title>The Global Catalogue of Microorganisms (GCM) 10K type strain sequencing project: providing services to taxonomists for standard genome sequencing and annotation.</title>
        <authorList>
            <consortium name="The Broad Institute Genomics Platform"/>
            <consortium name="The Broad Institute Genome Sequencing Center for Infectious Disease"/>
            <person name="Wu L."/>
            <person name="Ma J."/>
        </authorList>
    </citation>
    <scope>NUCLEOTIDE SEQUENCE [LARGE SCALE GENOMIC DNA]</scope>
    <source>
        <strain evidence="4">CGMCC 4.7357</strain>
    </source>
</reference>
<dbReference type="Proteomes" id="UP001595997">
    <property type="component" value="Unassembled WGS sequence"/>
</dbReference>
<feature type="region of interest" description="Disordered" evidence="1">
    <location>
        <begin position="43"/>
        <end position="133"/>
    </location>
</feature>